<evidence type="ECO:0000259" key="11">
    <source>
        <dbReference type="PROSITE" id="PS50893"/>
    </source>
</evidence>
<accession>A0A0L0VI14</accession>
<evidence type="ECO:0000256" key="4">
    <source>
        <dbReference type="ARBA" id="ARBA00022692"/>
    </source>
</evidence>
<dbReference type="STRING" id="1165861.A0A0L0VI14"/>
<organism evidence="12 13">
    <name type="scientific">Puccinia striiformis f. sp. tritici PST-78</name>
    <dbReference type="NCBI Taxonomy" id="1165861"/>
    <lineage>
        <taxon>Eukaryota</taxon>
        <taxon>Fungi</taxon>
        <taxon>Dikarya</taxon>
        <taxon>Basidiomycota</taxon>
        <taxon>Pucciniomycotina</taxon>
        <taxon>Pucciniomycetes</taxon>
        <taxon>Pucciniales</taxon>
        <taxon>Pucciniaceae</taxon>
        <taxon>Puccinia</taxon>
    </lineage>
</organism>
<comment type="subcellular location">
    <subcellularLocation>
        <location evidence="1">Membrane</location>
        <topology evidence="1">Multi-pass membrane protein</topology>
    </subcellularLocation>
</comment>
<evidence type="ECO:0000256" key="1">
    <source>
        <dbReference type="ARBA" id="ARBA00004141"/>
    </source>
</evidence>
<comment type="caution">
    <text evidence="12">The sequence shown here is derived from an EMBL/GenBank/DDBJ whole genome shotgun (WGS) entry which is preliminary data.</text>
</comment>
<dbReference type="Pfam" id="PF19055">
    <property type="entry name" value="ABC2_membrane_7"/>
    <property type="match status" value="1"/>
</dbReference>
<evidence type="ECO:0000256" key="2">
    <source>
        <dbReference type="ARBA" id="ARBA00006012"/>
    </source>
</evidence>
<evidence type="ECO:0000256" key="10">
    <source>
        <dbReference type="SAM" id="Phobius"/>
    </source>
</evidence>
<feature type="transmembrane region" description="Helical" evidence="10">
    <location>
        <begin position="1443"/>
        <end position="1464"/>
    </location>
</feature>
<evidence type="ECO:0000313" key="13">
    <source>
        <dbReference type="Proteomes" id="UP000054564"/>
    </source>
</evidence>
<name>A0A0L0VI14_9BASI</name>
<keyword evidence="6" id="KW-0067">ATP-binding</keyword>
<comment type="similarity">
    <text evidence="2">Belongs to the ABC transporter superfamily. ABCG family. PDR (TC 3.A.1.205) subfamily.</text>
</comment>
<feature type="region of interest" description="Disordered" evidence="9">
    <location>
        <begin position="1"/>
        <end position="57"/>
    </location>
</feature>
<keyword evidence="7 10" id="KW-1133">Transmembrane helix</keyword>
<dbReference type="FunFam" id="3.40.50.300:FF:001010">
    <property type="entry name" value="ABC multidrug transporter (Eurofung)"/>
    <property type="match status" value="1"/>
</dbReference>
<evidence type="ECO:0000256" key="3">
    <source>
        <dbReference type="ARBA" id="ARBA00022448"/>
    </source>
</evidence>
<dbReference type="OrthoDB" id="245989at2759"/>
<dbReference type="InterPro" id="IPR003593">
    <property type="entry name" value="AAA+_ATPase"/>
</dbReference>
<keyword evidence="13" id="KW-1185">Reference proteome</keyword>
<feature type="transmembrane region" description="Helical" evidence="10">
    <location>
        <begin position="658"/>
        <end position="676"/>
    </location>
</feature>
<keyword evidence="3" id="KW-0813">Transport</keyword>
<gene>
    <name evidence="12" type="ORF">PSTG_07772</name>
</gene>
<evidence type="ECO:0000256" key="9">
    <source>
        <dbReference type="SAM" id="MobiDB-lite"/>
    </source>
</evidence>
<dbReference type="Proteomes" id="UP000054564">
    <property type="component" value="Unassembled WGS sequence"/>
</dbReference>
<dbReference type="Pfam" id="PF14510">
    <property type="entry name" value="ABC_trans_N"/>
    <property type="match status" value="1"/>
</dbReference>
<feature type="domain" description="ABC transporter" evidence="11">
    <location>
        <begin position="145"/>
        <end position="402"/>
    </location>
</feature>
<dbReference type="InterPro" id="IPR029481">
    <property type="entry name" value="ABC_trans_N"/>
</dbReference>
<dbReference type="PROSITE" id="PS00211">
    <property type="entry name" value="ABC_TRANSPORTER_1"/>
    <property type="match status" value="1"/>
</dbReference>
<dbReference type="GO" id="GO:0140359">
    <property type="term" value="F:ABC-type transporter activity"/>
    <property type="evidence" value="ECO:0007669"/>
    <property type="project" value="InterPro"/>
</dbReference>
<proteinExistence type="inferred from homology"/>
<dbReference type="Pfam" id="PF01061">
    <property type="entry name" value="ABC2_membrane"/>
    <property type="match status" value="2"/>
</dbReference>
<evidence type="ECO:0000256" key="7">
    <source>
        <dbReference type="ARBA" id="ARBA00022989"/>
    </source>
</evidence>
<keyword evidence="4 10" id="KW-0812">Transmembrane</keyword>
<feature type="transmembrane region" description="Helical" evidence="10">
    <location>
        <begin position="515"/>
        <end position="534"/>
    </location>
</feature>
<dbReference type="InterPro" id="IPR003439">
    <property type="entry name" value="ABC_transporter-like_ATP-bd"/>
</dbReference>
<feature type="transmembrane region" description="Helical" evidence="10">
    <location>
        <begin position="1251"/>
        <end position="1279"/>
    </location>
</feature>
<feature type="transmembrane region" description="Helical" evidence="10">
    <location>
        <begin position="1291"/>
        <end position="1313"/>
    </location>
</feature>
<feature type="transmembrane region" description="Helical" evidence="10">
    <location>
        <begin position="1183"/>
        <end position="1200"/>
    </location>
</feature>
<dbReference type="PROSITE" id="PS50893">
    <property type="entry name" value="ABC_TRANSPORTER_2"/>
    <property type="match status" value="2"/>
</dbReference>
<dbReference type="Pfam" id="PF00005">
    <property type="entry name" value="ABC_tran"/>
    <property type="match status" value="2"/>
</dbReference>
<dbReference type="SUPFAM" id="SSF52540">
    <property type="entry name" value="P-loop containing nucleoside triphosphate hydrolases"/>
    <property type="match status" value="2"/>
</dbReference>
<evidence type="ECO:0000256" key="8">
    <source>
        <dbReference type="ARBA" id="ARBA00023136"/>
    </source>
</evidence>
<dbReference type="SMART" id="SM00382">
    <property type="entry name" value="AAA"/>
    <property type="match status" value="2"/>
</dbReference>
<feature type="transmembrane region" description="Helical" evidence="10">
    <location>
        <begin position="622"/>
        <end position="646"/>
    </location>
</feature>
<dbReference type="Gene3D" id="3.40.50.300">
    <property type="entry name" value="P-loop containing nucleotide triphosphate hydrolases"/>
    <property type="match status" value="2"/>
</dbReference>
<evidence type="ECO:0000256" key="5">
    <source>
        <dbReference type="ARBA" id="ARBA00022741"/>
    </source>
</evidence>
<dbReference type="InterPro" id="IPR013525">
    <property type="entry name" value="ABC2_TM"/>
</dbReference>
<keyword evidence="8 10" id="KW-0472">Membrane</keyword>
<dbReference type="InterPro" id="IPR010929">
    <property type="entry name" value="PDR_CDR_ABC"/>
</dbReference>
<feature type="transmembrane region" description="Helical" evidence="10">
    <location>
        <begin position="767"/>
        <end position="792"/>
    </location>
</feature>
<dbReference type="CDD" id="cd03233">
    <property type="entry name" value="ABCG_PDR_domain1"/>
    <property type="match status" value="1"/>
</dbReference>
<feature type="domain" description="ABC transporter" evidence="11">
    <location>
        <begin position="833"/>
        <end position="1083"/>
    </location>
</feature>
<dbReference type="InterPro" id="IPR034001">
    <property type="entry name" value="ABCG_PDR_1"/>
</dbReference>
<dbReference type="InterPro" id="IPR043926">
    <property type="entry name" value="ABCG_dom"/>
</dbReference>
<reference evidence="13" key="1">
    <citation type="submission" date="2014-03" db="EMBL/GenBank/DDBJ databases">
        <title>The Genome Sequence of Puccinia striiformis f. sp. tritici PST-78.</title>
        <authorList>
            <consortium name="The Broad Institute Genome Sequencing Platform"/>
            <person name="Cuomo C."/>
            <person name="Hulbert S."/>
            <person name="Chen X."/>
            <person name="Walker B."/>
            <person name="Young S.K."/>
            <person name="Zeng Q."/>
            <person name="Gargeya S."/>
            <person name="Fitzgerald M."/>
            <person name="Haas B."/>
            <person name="Abouelleil A."/>
            <person name="Alvarado L."/>
            <person name="Arachchi H.M."/>
            <person name="Berlin A.M."/>
            <person name="Chapman S.B."/>
            <person name="Goldberg J."/>
            <person name="Griggs A."/>
            <person name="Gujja S."/>
            <person name="Hansen M."/>
            <person name="Howarth C."/>
            <person name="Imamovic A."/>
            <person name="Larimer J."/>
            <person name="McCowan C."/>
            <person name="Montmayeur A."/>
            <person name="Murphy C."/>
            <person name="Neiman D."/>
            <person name="Pearson M."/>
            <person name="Priest M."/>
            <person name="Roberts A."/>
            <person name="Saif S."/>
            <person name="Shea T."/>
            <person name="Sisk P."/>
            <person name="Sykes S."/>
            <person name="Wortman J."/>
            <person name="Nusbaum C."/>
            <person name="Birren B."/>
        </authorList>
    </citation>
    <scope>NUCLEOTIDE SEQUENCE [LARGE SCALE GENOMIC DNA]</scope>
    <source>
        <strain evidence="13">race PST-78</strain>
    </source>
</reference>
<protein>
    <recommendedName>
        <fullName evidence="11">ABC transporter domain-containing protein</fullName>
    </recommendedName>
</protein>
<dbReference type="Pfam" id="PF06422">
    <property type="entry name" value="PDR_CDR"/>
    <property type="match status" value="1"/>
</dbReference>
<dbReference type="GO" id="GO:0005524">
    <property type="term" value="F:ATP binding"/>
    <property type="evidence" value="ECO:0007669"/>
    <property type="project" value="UniProtKB-KW"/>
</dbReference>
<keyword evidence="5" id="KW-0547">Nucleotide-binding</keyword>
<feature type="transmembrane region" description="Helical" evidence="10">
    <location>
        <begin position="1212"/>
        <end position="1239"/>
    </location>
</feature>
<dbReference type="GO" id="GO:0016887">
    <property type="term" value="F:ATP hydrolysis activity"/>
    <property type="evidence" value="ECO:0007669"/>
    <property type="project" value="InterPro"/>
</dbReference>
<evidence type="ECO:0000256" key="6">
    <source>
        <dbReference type="ARBA" id="ARBA00022840"/>
    </source>
</evidence>
<evidence type="ECO:0000313" key="12">
    <source>
        <dbReference type="EMBL" id="KNE98927.1"/>
    </source>
</evidence>
<dbReference type="GO" id="GO:0016020">
    <property type="term" value="C:membrane"/>
    <property type="evidence" value="ECO:0007669"/>
    <property type="project" value="UniProtKB-SubCell"/>
</dbReference>
<feature type="compositionally biased region" description="Polar residues" evidence="9">
    <location>
        <begin position="18"/>
        <end position="48"/>
    </location>
</feature>
<feature type="transmembrane region" description="Helical" evidence="10">
    <location>
        <begin position="1325"/>
        <end position="1344"/>
    </location>
</feature>
<feature type="transmembrane region" description="Helical" evidence="10">
    <location>
        <begin position="540"/>
        <end position="562"/>
    </location>
</feature>
<dbReference type="InterPro" id="IPR034003">
    <property type="entry name" value="ABCG_PDR_2"/>
</dbReference>
<dbReference type="InterPro" id="IPR017871">
    <property type="entry name" value="ABC_transporter-like_CS"/>
</dbReference>
<dbReference type="EMBL" id="AJIL01000051">
    <property type="protein sequence ID" value="KNE98927.1"/>
    <property type="molecule type" value="Genomic_DNA"/>
</dbReference>
<dbReference type="PANTHER" id="PTHR19241">
    <property type="entry name" value="ATP-BINDING CASSETTE TRANSPORTER"/>
    <property type="match status" value="1"/>
</dbReference>
<dbReference type="FunFam" id="3.40.50.300:FF:000054">
    <property type="entry name" value="ABC multidrug transporter atrF"/>
    <property type="match status" value="1"/>
</dbReference>
<dbReference type="CDD" id="cd03232">
    <property type="entry name" value="ABCG_PDR_domain2"/>
    <property type="match status" value="1"/>
</dbReference>
<sequence>MAHLPPSHDPILPGLDSSDPTQSNSSDDTKQPMQENDSGKTGDNPSSEIQEEEGVDVAEAERTFAELRRQLTQASSVHLAQEGKLDGEKQDSEATFDLLAFLRGTAQQRDEHGMRPKQLGVLFEDLAVVGDGGIKLPIMTFFDALRNLILAPAMPIIMRMMARPPKTILYPMSGCVKSGEMCMVLGRPNSGCSTFLKVIANQRVGFKSVDGNVTYGGIPAAVIAERYKGEVVYNPEDDVHHPTLTVHQTLKFALRTKTPGKLLPSVTRAQFVDQVMDVFLKMLGISHTKNTLVGDANVRGVSGGERKRVSIAEMMATRACVLSWDNSTRGLDASTALSYAKSLRIMTNIFQTTMFVTLYQAGEGIYDQFDKVLLLNEGRCVYFGPTKSARDYMISLGYKNLPRQTTADYLTGCTDENERQFRDDIDASQIPKTPEEMEQAYLHSNTYQLMEQERMDYQKFLAQEQRFQSDFMEAVKVDQNKGVNSKSPYTVSIFSQLKALIIRRIELTWQDRQTLYFDLATVICLSIVTGTVFLDLPTTSAGIFTRGGTLFLGLLLNVFLAFTELPKQMMGRPIMWRQTSFCFYRPGALAMADAIAEIPFSFPKIFISSVISYFMPHLVRDAGAFFTYVIVVYMGYYCMSTFYRLLGAISFDFDTASRLASAITTLISTYSGYMIAKAHMQDWLRWIYYINPAAYAFAALMANEFGRVDFTCSGTSIVPRGEGYPSTVGPNQACTVAGARPGSQIIRGTDYMEAALGYRFGNLWRDFAIVCAFTVFFMILLFIAVETFALGAGMPSVNLFAKENAERKALNEKLQAEKADSRSGKKALKISGVSDKSLPFTWEALSYDVQVPGGQRRLLNEIYGYVKPGTLTALMGSSGAGKTTLLDVLANRKTTGVISGDVCIGGRKPGAAFQRGTAYCEQQDVHDWTATVREALRFSAYLRQPYSISVEEKNEYVEEVIQLLELEDLADAMIGFPGFGLGVEARKRLTIGVELAAPPELLLFLDEPTSGLDGQSAFNIVRFLRKLAGAGQAILCTIHQPNALLFENFDRLLLLKKGGRCVYFGDIGQDSKTICSYFARNGAVCPDDANPAEFMLEAIGSGNSKPMGGSKDWADRWLESPEHEENKRQITLLKEAALRDHPVTDDGTKELAYATPFSYQFKIVMNRTNLSFYRNSNYEVTRVFNHLAVALITGLTYLSIPHTVIGLQYRVFSIFQLVILIPLIMAQVEPIFLFARSIYLREASAKMYSPVAFAFSQTIAEMPYSLACAVAFFLLWYYIPGLQTESSRAGYALLMVVAVELFAVTGGQAVAAVSPSMFVAMKANPLLVIVFCLFCGVTIPKANLPKFWREWMYDLNPVTRVVSGLIANEMHGLEITCAPEEYAVFQPPSGQTCVQWAGAFVQRSGGYLLQPNATSECQYCQYRSGDEFLNLLDVDFSDRYRDWVILLGFICSNMVIIALGSHYLTHFYAKR</sequence>
<dbReference type="InterPro" id="IPR027417">
    <property type="entry name" value="P-loop_NTPase"/>
</dbReference>